<dbReference type="AlphaFoldDB" id="A0A8H6MW69"/>
<keyword evidence="2" id="KW-1185">Reference proteome</keyword>
<accession>A0A8H6MW69</accession>
<protein>
    <submittedName>
        <fullName evidence="1">Uncharacterized protein</fullName>
    </submittedName>
</protein>
<dbReference type="EMBL" id="WIGN01000076">
    <property type="protein sequence ID" value="KAF6811247.1"/>
    <property type="molecule type" value="Genomic_DNA"/>
</dbReference>
<evidence type="ECO:0000313" key="1">
    <source>
        <dbReference type="EMBL" id="KAF6811247.1"/>
    </source>
</evidence>
<evidence type="ECO:0000313" key="2">
    <source>
        <dbReference type="Proteomes" id="UP000652219"/>
    </source>
</evidence>
<organism evidence="1 2">
    <name type="scientific">Colletotrichum sojae</name>
    <dbReference type="NCBI Taxonomy" id="2175907"/>
    <lineage>
        <taxon>Eukaryota</taxon>
        <taxon>Fungi</taxon>
        <taxon>Dikarya</taxon>
        <taxon>Ascomycota</taxon>
        <taxon>Pezizomycotina</taxon>
        <taxon>Sordariomycetes</taxon>
        <taxon>Hypocreomycetidae</taxon>
        <taxon>Glomerellales</taxon>
        <taxon>Glomerellaceae</taxon>
        <taxon>Colletotrichum</taxon>
        <taxon>Colletotrichum orchidearum species complex</taxon>
    </lineage>
</organism>
<proteinExistence type="predicted"/>
<name>A0A8H6MW69_9PEZI</name>
<comment type="caution">
    <text evidence="1">The sequence shown here is derived from an EMBL/GenBank/DDBJ whole genome shotgun (WGS) entry which is preliminary data.</text>
</comment>
<sequence>MYVWRIISFQAGAAAAAIAGLDYFRVLVTSILASRNERRSLQRRSTARTLGGITAFTADQLVIGGQIYSYPARPAQLANRPEAVAADPYSEAARWVALETGAHEARNGQYNTASSAWKE</sequence>
<dbReference type="Proteomes" id="UP000652219">
    <property type="component" value="Unassembled WGS sequence"/>
</dbReference>
<reference evidence="1 2" key="1">
    <citation type="journal article" date="2020" name="Phytopathology">
        <title>Genome Sequence Resources of Colletotrichum truncatum, C. plurivorum, C. musicola, and C. sojae: Four Species Pathogenic to Soybean (Glycine max).</title>
        <authorList>
            <person name="Rogerio F."/>
            <person name="Boufleur T.R."/>
            <person name="Ciampi-Guillardi M."/>
            <person name="Sukno S.A."/>
            <person name="Thon M.R."/>
            <person name="Massola Junior N.S."/>
            <person name="Baroncelli R."/>
        </authorList>
    </citation>
    <scope>NUCLEOTIDE SEQUENCE [LARGE SCALE GENOMIC DNA]</scope>
    <source>
        <strain evidence="1 2">LFN0009</strain>
    </source>
</reference>
<gene>
    <name evidence="1" type="ORF">CSOJ01_05805</name>
</gene>